<comment type="caution">
    <text evidence="2">The sequence shown here is derived from an EMBL/GenBank/DDBJ whole genome shotgun (WGS) entry which is preliminary data.</text>
</comment>
<feature type="region of interest" description="Disordered" evidence="1">
    <location>
        <begin position="48"/>
        <end position="70"/>
    </location>
</feature>
<feature type="compositionally biased region" description="Polar residues" evidence="1">
    <location>
        <begin position="55"/>
        <end position="69"/>
    </location>
</feature>
<reference evidence="2" key="2">
    <citation type="submission" date="2020-08" db="EMBL/GenBank/DDBJ databases">
        <authorList>
            <person name="Chen M."/>
            <person name="Teng W."/>
            <person name="Zhao L."/>
            <person name="Hu C."/>
            <person name="Zhou Y."/>
            <person name="Han B."/>
            <person name="Song L."/>
            <person name="Shu W."/>
        </authorList>
    </citation>
    <scope>NUCLEOTIDE SEQUENCE</scope>
    <source>
        <strain evidence="2">FACHB-1277</strain>
    </source>
</reference>
<proteinExistence type="predicted"/>
<accession>A0A926UU54</accession>
<dbReference type="EMBL" id="JACJPY010000048">
    <property type="protein sequence ID" value="MBD2151284.1"/>
    <property type="molecule type" value="Genomic_DNA"/>
</dbReference>
<evidence type="ECO:0000256" key="1">
    <source>
        <dbReference type="SAM" id="MobiDB-lite"/>
    </source>
</evidence>
<dbReference type="Proteomes" id="UP000631421">
    <property type="component" value="Unassembled WGS sequence"/>
</dbReference>
<evidence type="ECO:0000313" key="2">
    <source>
        <dbReference type="EMBL" id="MBD2151284.1"/>
    </source>
</evidence>
<name>A0A926UU54_9CYAN</name>
<evidence type="ECO:0000313" key="3">
    <source>
        <dbReference type="Proteomes" id="UP000631421"/>
    </source>
</evidence>
<organism evidence="2 3">
    <name type="scientific">Pseudanabaena cinerea FACHB-1277</name>
    <dbReference type="NCBI Taxonomy" id="2949581"/>
    <lineage>
        <taxon>Bacteria</taxon>
        <taxon>Bacillati</taxon>
        <taxon>Cyanobacteriota</taxon>
        <taxon>Cyanophyceae</taxon>
        <taxon>Pseudanabaenales</taxon>
        <taxon>Pseudanabaenaceae</taxon>
        <taxon>Pseudanabaena</taxon>
        <taxon>Pseudanabaena cinerea</taxon>
    </lineage>
</organism>
<dbReference type="AlphaFoldDB" id="A0A926UU54"/>
<reference evidence="2" key="1">
    <citation type="journal article" date="2015" name="ISME J.">
        <title>Draft Genome Sequence of Streptomyces incarnatus NRRL8089, which Produces the Nucleoside Antibiotic Sinefungin.</title>
        <authorList>
            <person name="Oshima K."/>
            <person name="Hattori M."/>
            <person name="Shimizu H."/>
            <person name="Fukuda K."/>
            <person name="Nemoto M."/>
            <person name="Inagaki K."/>
            <person name="Tamura T."/>
        </authorList>
    </citation>
    <scope>NUCLEOTIDE SEQUENCE</scope>
    <source>
        <strain evidence="2">FACHB-1277</strain>
    </source>
</reference>
<evidence type="ECO:0008006" key="4">
    <source>
        <dbReference type="Google" id="ProtNLM"/>
    </source>
</evidence>
<sequence length="380" mass="40570">MVLHTNNRTSDKSQVYITQDAEAYTDGVDNLMDDLFGEVETTLHVDQGKLRSQRQKTGQKTGQSQSTPYASAIASSSDIVAIAKVNSDTETAQSKDTVSISKLNMADITLPPISKEDVLWIQPYIMRNPEPTSQIPQNPPEPVAPKYNLFDRLLLVAACSSALIAAVMWTINHGIWIGKQSVNVAQILPEDNSKNKAFAQEIQQMLADITNKNRAIATGQSFTNTVGNNLPIVAAPMMANGLPMGNPVVGLQQAPMYVPVYQPPNLNNPNSPNLPSPLALPPANANNAVEIAAPNNAKSKAPVAAAVPAPAAPSLAYTLIGVLDLGDRSTAMLDMNGSVHSVGLGKAVGNSGWILSRVSQQEITLKRGKETKSVFVGQKF</sequence>
<protein>
    <recommendedName>
        <fullName evidence="4">Type II secretion system protein GspC N-terminal domain-containing protein</fullName>
    </recommendedName>
</protein>
<keyword evidence="3" id="KW-1185">Reference proteome</keyword>
<dbReference type="RefSeq" id="WP_190351701.1">
    <property type="nucleotide sequence ID" value="NZ_JACJPY010000048.1"/>
</dbReference>
<gene>
    <name evidence="2" type="ORF">H6F44_14295</name>
</gene>